<dbReference type="InterPro" id="IPR033932">
    <property type="entry name" value="YtcJ-like"/>
</dbReference>
<dbReference type="Gene3D" id="2.30.40.10">
    <property type="entry name" value="Urease, subunit C, domain 1"/>
    <property type="match status" value="1"/>
</dbReference>
<dbReference type="CDD" id="cd01300">
    <property type="entry name" value="YtcJ_like"/>
    <property type="match status" value="1"/>
</dbReference>
<dbReference type="InterPro" id="IPR032466">
    <property type="entry name" value="Metal_Hydrolase"/>
</dbReference>
<reference evidence="2 3" key="1">
    <citation type="submission" date="2020-03" db="EMBL/GenBank/DDBJ databases">
        <title>Draft Genome Sequence of Cudoniella acicularis.</title>
        <authorList>
            <person name="Buettner E."/>
            <person name="Kellner H."/>
        </authorList>
    </citation>
    <scope>NUCLEOTIDE SEQUENCE [LARGE SCALE GENOMIC DNA]</scope>
    <source>
        <strain evidence="2 3">DSM 108380</strain>
    </source>
</reference>
<organism evidence="2 3">
    <name type="scientific">Cudoniella acicularis</name>
    <dbReference type="NCBI Taxonomy" id="354080"/>
    <lineage>
        <taxon>Eukaryota</taxon>
        <taxon>Fungi</taxon>
        <taxon>Dikarya</taxon>
        <taxon>Ascomycota</taxon>
        <taxon>Pezizomycotina</taxon>
        <taxon>Leotiomycetes</taxon>
        <taxon>Helotiales</taxon>
        <taxon>Tricladiaceae</taxon>
        <taxon>Cudoniella</taxon>
    </lineage>
</organism>
<dbReference type="Pfam" id="PF07969">
    <property type="entry name" value="Amidohydro_3"/>
    <property type="match status" value="1"/>
</dbReference>
<evidence type="ECO:0000259" key="1">
    <source>
        <dbReference type="Pfam" id="PF07969"/>
    </source>
</evidence>
<dbReference type="SUPFAM" id="SSF51556">
    <property type="entry name" value="Metallo-dependent hydrolases"/>
    <property type="match status" value="1"/>
</dbReference>
<protein>
    <recommendedName>
        <fullName evidence="1">Amidohydrolase 3 domain-containing protein</fullName>
    </recommendedName>
</protein>
<name>A0A8H4RHH1_9HELO</name>
<dbReference type="PANTHER" id="PTHR22642:SF2">
    <property type="entry name" value="PROTEIN LONG AFTER FAR-RED 3"/>
    <property type="match status" value="1"/>
</dbReference>
<dbReference type="Proteomes" id="UP000566819">
    <property type="component" value="Unassembled WGS sequence"/>
</dbReference>
<dbReference type="SUPFAM" id="SSF51338">
    <property type="entry name" value="Composite domain of metallo-dependent hydrolases"/>
    <property type="match status" value="1"/>
</dbReference>
<dbReference type="InterPro" id="IPR011059">
    <property type="entry name" value="Metal-dep_hydrolase_composite"/>
</dbReference>
<feature type="domain" description="Amidohydrolase 3" evidence="1">
    <location>
        <begin position="112"/>
        <end position="596"/>
    </location>
</feature>
<sequence>MCQEGANLVARAALGGVFGTTAEEQPKTTTTSTAEDLNLTTHVHGNGKHQGDETEAEVTIFQGNGNILTLADGKFSAVDAISIKGDTIISVGSLADVQRVAGTNTPVRVLGEGQAIVPGFIDPHLHLLFTALVSNHENILNFSPSVVKTIADARAVVDEALAKKKKGEWVVGFGYDPSLVQDHPNLTLTITNVWAPENPVYIINQSGHVAYVNQLALDLAKVSDDIKDPNFHRDPNGKLDGVLFEEAVSVFSPFIPKISPAEFIGLARKTLKGWAARGTTTVFDAGIGLTSGFPELALIKSVLDDPLLPRFGGALAIQTVQPFVGFLEILAPPPWNVGAARVQGIKFWLDGSTQGFTAAVKEPYLDQPNNLGILNYEKDEELLGLLVPFLKAGWQLILHTNGDRAIDQALRVLNTAFNAVPDRNREIVHRLEHVTVVSKKQLVRAVELGLGVSHLIAHVRSWGAVFRDYVLGPPRGDRIDPTRDDVDVGLIYSFHSDSPISPVNPLQYVDTAAARLLDPTGEVLGQEQTITLEEAWRGVTINPARQLGLAAEIGSLEVGKKADFLVLGKDPRLVRPGYLHKEVEVLETWVGGQKIYKGVDITVNT</sequence>
<evidence type="ECO:0000313" key="2">
    <source>
        <dbReference type="EMBL" id="KAF4629028.1"/>
    </source>
</evidence>
<dbReference type="PANTHER" id="PTHR22642">
    <property type="entry name" value="IMIDAZOLONEPROPIONASE"/>
    <property type="match status" value="1"/>
</dbReference>
<dbReference type="Gene3D" id="3.10.310.70">
    <property type="match status" value="1"/>
</dbReference>
<proteinExistence type="predicted"/>
<dbReference type="EMBL" id="JAAMPI010000730">
    <property type="protein sequence ID" value="KAF4629028.1"/>
    <property type="molecule type" value="Genomic_DNA"/>
</dbReference>
<dbReference type="OrthoDB" id="3501663at2759"/>
<gene>
    <name evidence="2" type="ORF">G7Y89_g9120</name>
</gene>
<accession>A0A8H4RHH1</accession>
<evidence type="ECO:0000313" key="3">
    <source>
        <dbReference type="Proteomes" id="UP000566819"/>
    </source>
</evidence>
<keyword evidence="3" id="KW-1185">Reference proteome</keyword>
<dbReference type="Gene3D" id="3.20.20.140">
    <property type="entry name" value="Metal-dependent hydrolases"/>
    <property type="match status" value="1"/>
</dbReference>
<comment type="caution">
    <text evidence="2">The sequence shown here is derived from an EMBL/GenBank/DDBJ whole genome shotgun (WGS) entry which is preliminary data.</text>
</comment>
<dbReference type="AlphaFoldDB" id="A0A8H4RHH1"/>
<dbReference type="GO" id="GO:0016810">
    <property type="term" value="F:hydrolase activity, acting on carbon-nitrogen (but not peptide) bonds"/>
    <property type="evidence" value="ECO:0007669"/>
    <property type="project" value="InterPro"/>
</dbReference>
<dbReference type="InterPro" id="IPR013108">
    <property type="entry name" value="Amidohydro_3"/>
</dbReference>